<feature type="domain" description="CUB" evidence="6">
    <location>
        <begin position="27"/>
        <end position="143"/>
    </location>
</feature>
<gene>
    <name evidence="7" type="ORF">DPMN_034263</name>
</gene>
<name>A0A9D4M775_DREPO</name>
<dbReference type="AlphaFoldDB" id="A0A9D4M775"/>
<feature type="disulfide bond" evidence="3">
    <location>
        <begin position="262"/>
        <end position="289"/>
    </location>
</feature>
<evidence type="ECO:0000256" key="1">
    <source>
        <dbReference type="ARBA" id="ARBA00022737"/>
    </source>
</evidence>
<evidence type="ECO:0000256" key="5">
    <source>
        <dbReference type="SAM" id="SignalP"/>
    </source>
</evidence>
<dbReference type="CDD" id="cd00041">
    <property type="entry name" value="CUB"/>
    <property type="match status" value="2"/>
</dbReference>
<feature type="signal peptide" evidence="5">
    <location>
        <begin position="1"/>
        <end position="18"/>
    </location>
</feature>
<feature type="disulfide bond" evidence="4">
    <location>
        <begin position="150"/>
        <end position="162"/>
    </location>
</feature>
<reference evidence="7" key="1">
    <citation type="journal article" date="2019" name="bioRxiv">
        <title>The Genome of the Zebra Mussel, Dreissena polymorpha: A Resource for Invasive Species Research.</title>
        <authorList>
            <person name="McCartney M.A."/>
            <person name="Auch B."/>
            <person name="Kono T."/>
            <person name="Mallez S."/>
            <person name="Zhang Y."/>
            <person name="Obille A."/>
            <person name="Becker A."/>
            <person name="Abrahante J.E."/>
            <person name="Garbe J."/>
            <person name="Badalamenti J.P."/>
            <person name="Herman A."/>
            <person name="Mangelson H."/>
            <person name="Liachko I."/>
            <person name="Sullivan S."/>
            <person name="Sone E.D."/>
            <person name="Koren S."/>
            <person name="Silverstein K.A.T."/>
            <person name="Beckman K.B."/>
            <person name="Gohl D.M."/>
        </authorList>
    </citation>
    <scope>NUCLEOTIDE SEQUENCE</scope>
    <source>
        <strain evidence="7">Duluth1</strain>
        <tissue evidence="7">Whole animal</tissue>
    </source>
</reference>
<dbReference type="Gene3D" id="4.10.400.10">
    <property type="entry name" value="Low-density Lipoprotein Receptor"/>
    <property type="match status" value="2"/>
</dbReference>
<proteinExistence type="predicted"/>
<comment type="caution">
    <text evidence="7">The sequence shown here is derived from an EMBL/GenBank/DDBJ whole genome shotgun (WGS) entry which is preliminary data.</text>
</comment>
<dbReference type="PANTHER" id="PTHR24251:SF30">
    <property type="entry name" value="MEMBRANE FRIZZLED-RELATED PROTEIN"/>
    <property type="match status" value="1"/>
</dbReference>
<dbReference type="OrthoDB" id="6162330at2759"/>
<dbReference type="Gene3D" id="2.60.120.290">
    <property type="entry name" value="Spermadhesin, CUB domain"/>
    <property type="match status" value="2"/>
</dbReference>
<dbReference type="InterPro" id="IPR002172">
    <property type="entry name" value="LDrepeatLR_classA_rpt"/>
</dbReference>
<dbReference type="PROSITE" id="PS50068">
    <property type="entry name" value="LDLRA_2"/>
    <property type="match status" value="2"/>
</dbReference>
<sequence length="376" mass="41390">MSTLNTAIFCALFALVHAGIVQRSFQCGNQSYYTSDNGIIRSHAGYDHGHDYGKDLDCLWTIEAPPGKMVQLVANTFNVEGDYNCQYDYVELFDGNSTGATSLGRFCGHTFLPISSTQRFLTLNFVTDHATGFRGFEFFYNFTDHIIHTCRQGQFLCTNGRCITGSYRCDGQDDCGDDSDETSCRNTSPSLTSCGFNEFRCVRVSFLQNPCIPSYFVCDGDNDCGDNSDESGPACSGSSHFSTNIFSNFFTTAVSFSNSRACGIRDFTGTFGNISSPDYPLSYPGAAQCTYHVTAPSGTKSIAFEFDPRFHLEDDLRCSYDYVIVESKQGHQSHGPFCGGTAPDPFEIQGNEADIRFISDSSNENTGFLLTWKATS</sequence>
<dbReference type="Pfam" id="PF00431">
    <property type="entry name" value="CUB"/>
    <property type="match status" value="2"/>
</dbReference>
<dbReference type="EMBL" id="JAIWYP010000002">
    <property type="protein sequence ID" value="KAH3871069.1"/>
    <property type="molecule type" value="Genomic_DNA"/>
</dbReference>
<evidence type="ECO:0000256" key="3">
    <source>
        <dbReference type="PROSITE-ProRule" id="PRU00059"/>
    </source>
</evidence>
<evidence type="ECO:0000256" key="2">
    <source>
        <dbReference type="ARBA" id="ARBA00023157"/>
    </source>
</evidence>
<dbReference type="SMART" id="SM00042">
    <property type="entry name" value="CUB"/>
    <property type="match status" value="2"/>
</dbReference>
<dbReference type="Proteomes" id="UP000828390">
    <property type="component" value="Unassembled WGS sequence"/>
</dbReference>
<keyword evidence="5" id="KW-0732">Signal</keyword>
<feature type="disulfide bond" evidence="4">
    <location>
        <begin position="169"/>
        <end position="184"/>
    </location>
</feature>
<dbReference type="FunFam" id="2.60.120.290:FF:000005">
    <property type="entry name" value="Procollagen C-endopeptidase enhancer 1"/>
    <property type="match status" value="2"/>
</dbReference>
<keyword evidence="1" id="KW-0677">Repeat</keyword>
<dbReference type="SUPFAM" id="SSF57424">
    <property type="entry name" value="LDL receptor-like module"/>
    <property type="match status" value="2"/>
</dbReference>
<keyword evidence="2 4" id="KW-1015">Disulfide bond</keyword>
<organism evidence="7 8">
    <name type="scientific">Dreissena polymorpha</name>
    <name type="common">Zebra mussel</name>
    <name type="synonym">Mytilus polymorpha</name>
    <dbReference type="NCBI Taxonomy" id="45954"/>
    <lineage>
        <taxon>Eukaryota</taxon>
        <taxon>Metazoa</taxon>
        <taxon>Spiralia</taxon>
        <taxon>Lophotrochozoa</taxon>
        <taxon>Mollusca</taxon>
        <taxon>Bivalvia</taxon>
        <taxon>Autobranchia</taxon>
        <taxon>Heteroconchia</taxon>
        <taxon>Euheterodonta</taxon>
        <taxon>Imparidentia</taxon>
        <taxon>Neoheterodontei</taxon>
        <taxon>Myida</taxon>
        <taxon>Dreissenoidea</taxon>
        <taxon>Dreissenidae</taxon>
        <taxon>Dreissena</taxon>
    </lineage>
</organism>
<evidence type="ECO:0000259" key="6">
    <source>
        <dbReference type="PROSITE" id="PS01180"/>
    </source>
</evidence>
<dbReference type="CDD" id="cd00112">
    <property type="entry name" value="LDLa"/>
    <property type="match status" value="1"/>
</dbReference>
<dbReference type="SUPFAM" id="SSF49854">
    <property type="entry name" value="Spermadhesin, CUB domain"/>
    <property type="match status" value="2"/>
</dbReference>
<accession>A0A9D4M775</accession>
<dbReference type="PROSITE" id="PS01209">
    <property type="entry name" value="LDLRA_1"/>
    <property type="match status" value="2"/>
</dbReference>
<dbReference type="FunFam" id="4.10.400.10:FF:000011">
    <property type="entry name" value="Low-density lipoprotein receptor-related protein 1"/>
    <property type="match status" value="1"/>
</dbReference>
<feature type="chain" id="PRO_5038350554" description="CUB domain-containing protein" evidence="5">
    <location>
        <begin position="19"/>
        <end position="376"/>
    </location>
</feature>
<dbReference type="InterPro" id="IPR000859">
    <property type="entry name" value="CUB_dom"/>
</dbReference>
<evidence type="ECO:0000256" key="4">
    <source>
        <dbReference type="PROSITE-ProRule" id="PRU00124"/>
    </source>
</evidence>
<dbReference type="Pfam" id="PF00057">
    <property type="entry name" value="Ldl_recept_a"/>
    <property type="match status" value="2"/>
</dbReference>
<reference evidence="7" key="2">
    <citation type="submission" date="2020-11" db="EMBL/GenBank/DDBJ databases">
        <authorList>
            <person name="McCartney M.A."/>
            <person name="Auch B."/>
            <person name="Kono T."/>
            <person name="Mallez S."/>
            <person name="Becker A."/>
            <person name="Gohl D.M."/>
            <person name="Silverstein K.A.T."/>
            <person name="Koren S."/>
            <person name="Bechman K.B."/>
            <person name="Herman A."/>
            <person name="Abrahante J.E."/>
            <person name="Garbe J."/>
        </authorList>
    </citation>
    <scope>NUCLEOTIDE SEQUENCE</scope>
    <source>
        <strain evidence="7">Duluth1</strain>
        <tissue evidence="7">Whole animal</tissue>
    </source>
</reference>
<dbReference type="PANTHER" id="PTHR24251">
    <property type="entry name" value="OVOCHYMASE-RELATED"/>
    <property type="match status" value="1"/>
</dbReference>
<feature type="disulfide bond" evidence="4">
    <location>
        <begin position="157"/>
        <end position="175"/>
    </location>
</feature>
<dbReference type="InterPro" id="IPR035914">
    <property type="entry name" value="Sperma_CUB_dom_sf"/>
</dbReference>
<dbReference type="PROSITE" id="PS01180">
    <property type="entry name" value="CUB"/>
    <property type="match status" value="2"/>
</dbReference>
<protein>
    <recommendedName>
        <fullName evidence="6">CUB domain-containing protein</fullName>
    </recommendedName>
</protein>
<keyword evidence="8" id="KW-1185">Reference proteome</keyword>
<evidence type="ECO:0000313" key="7">
    <source>
        <dbReference type="EMBL" id="KAH3871069.1"/>
    </source>
</evidence>
<dbReference type="SMART" id="SM00192">
    <property type="entry name" value="LDLa"/>
    <property type="match status" value="2"/>
</dbReference>
<dbReference type="PRINTS" id="PR00261">
    <property type="entry name" value="LDLRECEPTOR"/>
</dbReference>
<dbReference type="InterPro" id="IPR023415">
    <property type="entry name" value="LDLR_class-A_CS"/>
</dbReference>
<feature type="domain" description="CUB" evidence="6">
    <location>
        <begin position="262"/>
        <end position="375"/>
    </location>
</feature>
<dbReference type="InterPro" id="IPR036055">
    <property type="entry name" value="LDL_receptor-like_sf"/>
</dbReference>
<evidence type="ECO:0000313" key="8">
    <source>
        <dbReference type="Proteomes" id="UP000828390"/>
    </source>
</evidence>
<comment type="caution">
    <text evidence="4">Lacks conserved residue(s) required for the propagation of feature annotation.</text>
</comment>